<reference evidence="2 3" key="1">
    <citation type="journal article" date="2019" name="Nat. Ecol. Evol.">
        <title>Megaphylogeny resolves global patterns of mushroom evolution.</title>
        <authorList>
            <person name="Varga T."/>
            <person name="Krizsan K."/>
            <person name="Foldi C."/>
            <person name="Dima B."/>
            <person name="Sanchez-Garcia M."/>
            <person name="Sanchez-Ramirez S."/>
            <person name="Szollosi G.J."/>
            <person name="Szarkandi J.G."/>
            <person name="Papp V."/>
            <person name="Albert L."/>
            <person name="Andreopoulos W."/>
            <person name="Angelini C."/>
            <person name="Antonin V."/>
            <person name="Barry K.W."/>
            <person name="Bougher N.L."/>
            <person name="Buchanan P."/>
            <person name="Buyck B."/>
            <person name="Bense V."/>
            <person name="Catcheside P."/>
            <person name="Chovatia M."/>
            <person name="Cooper J."/>
            <person name="Damon W."/>
            <person name="Desjardin D."/>
            <person name="Finy P."/>
            <person name="Geml J."/>
            <person name="Haridas S."/>
            <person name="Hughes K."/>
            <person name="Justo A."/>
            <person name="Karasinski D."/>
            <person name="Kautmanova I."/>
            <person name="Kiss B."/>
            <person name="Kocsube S."/>
            <person name="Kotiranta H."/>
            <person name="LaButti K.M."/>
            <person name="Lechner B.E."/>
            <person name="Liimatainen K."/>
            <person name="Lipzen A."/>
            <person name="Lukacs Z."/>
            <person name="Mihaltcheva S."/>
            <person name="Morgado L.N."/>
            <person name="Niskanen T."/>
            <person name="Noordeloos M.E."/>
            <person name="Ohm R.A."/>
            <person name="Ortiz-Santana B."/>
            <person name="Ovrebo C."/>
            <person name="Racz N."/>
            <person name="Riley R."/>
            <person name="Savchenko A."/>
            <person name="Shiryaev A."/>
            <person name="Soop K."/>
            <person name="Spirin V."/>
            <person name="Szebenyi C."/>
            <person name="Tomsovsky M."/>
            <person name="Tulloss R.E."/>
            <person name="Uehling J."/>
            <person name="Grigoriev I.V."/>
            <person name="Vagvolgyi C."/>
            <person name="Papp T."/>
            <person name="Martin F.M."/>
            <person name="Miettinen O."/>
            <person name="Hibbett D.S."/>
            <person name="Nagy L.G."/>
        </authorList>
    </citation>
    <scope>NUCLEOTIDE SEQUENCE [LARGE SCALE GENOMIC DNA]</scope>
    <source>
        <strain evidence="2 3">CBS 962.96</strain>
    </source>
</reference>
<gene>
    <name evidence="2" type="ORF">K435DRAFT_863431</name>
</gene>
<evidence type="ECO:0000313" key="3">
    <source>
        <dbReference type="Proteomes" id="UP000297245"/>
    </source>
</evidence>
<keyword evidence="1" id="KW-0812">Transmembrane</keyword>
<feature type="transmembrane region" description="Helical" evidence="1">
    <location>
        <begin position="338"/>
        <end position="361"/>
    </location>
</feature>
<evidence type="ECO:0000256" key="1">
    <source>
        <dbReference type="SAM" id="Phobius"/>
    </source>
</evidence>
<dbReference type="EMBL" id="ML179306">
    <property type="protein sequence ID" value="THU91447.1"/>
    <property type="molecule type" value="Genomic_DNA"/>
</dbReference>
<protein>
    <submittedName>
        <fullName evidence="2">Uncharacterized protein</fullName>
    </submittedName>
</protein>
<dbReference type="AlphaFoldDB" id="A0A4S8LQ11"/>
<evidence type="ECO:0000313" key="2">
    <source>
        <dbReference type="EMBL" id="THU91447.1"/>
    </source>
</evidence>
<organism evidence="2 3">
    <name type="scientific">Dendrothele bispora (strain CBS 962.96)</name>
    <dbReference type="NCBI Taxonomy" id="1314807"/>
    <lineage>
        <taxon>Eukaryota</taxon>
        <taxon>Fungi</taxon>
        <taxon>Dikarya</taxon>
        <taxon>Basidiomycota</taxon>
        <taxon>Agaricomycotina</taxon>
        <taxon>Agaricomycetes</taxon>
        <taxon>Agaricomycetidae</taxon>
        <taxon>Agaricales</taxon>
        <taxon>Agaricales incertae sedis</taxon>
        <taxon>Dendrothele</taxon>
    </lineage>
</organism>
<keyword evidence="3" id="KW-1185">Reference proteome</keyword>
<feature type="transmembrane region" description="Helical" evidence="1">
    <location>
        <begin position="20"/>
        <end position="41"/>
    </location>
</feature>
<keyword evidence="1" id="KW-1133">Transmembrane helix</keyword>
<keyword evidence="1" id="KW-0472">Membrane</keyword>
<sequence length="387" mass="43084">MLRRRHPGGRLLKRFWRAEFTVFCICILIIITLILIIVFTADFTGPTKRQDVLEAADNNRDGIILFGHVLNVDSKQRTLSLNWEATGCGSFFNRSEAPWSVSSEYTCGRVGIPVNVYILGRDQPVWSYDPLEVPMLNGQPQYDINLFQFNVQDADISTFSFGINIIGTSHVQHVPQEFLHPFGYWESAQTYLALSPTSGPGNVSFSDNTTTFQAVPILGMTVLDATNSFVPAISVHPPVPNIQFLLPNGTQTDGAYMLTTTIKYSLLAIVFVLMIFIVNWILTLLVLGITIGVVYRQRHGGGREDPSVLLFPITVIFSIPQLRALFVGDPEFGILLDAVGILLQIIVVSLCGFVLLFVLLWQRDKERKMAASKSESPEGLEDLVECV</sequence>
<dbReference type="OrthoDB" id="2923771at2759"/>
<proteinExistence type="predicted"/>
<dbReference type="Proteomes" id="UP000297245">
    <property type="component" value="Unassembled WGS sequence"/>
</dbReference>
<name>A0A4S8LQ11_DENBC</name>
<accession>A0A4S8LQ11</accession>
<feature type="transmembrane region" description="Helical" evidence="1">
    <location>
        <begin position="307"/>
        <end position="326"/>
    </location>
</feature>
<feature type="transmembrane region" description="Helical" evidence="1">
    <location>
        <begin position="266"/>
        <end position="295"/>
    </location>
</feature>